<evidence type="ECO:0000256" key="1">
    <source>
        <dbReference type="ARBA" id="ARBA00022723"/>
    </source>
</evidence>
<feature type="domain" description="C2H2-type" evidence="9">
    <location>
        <begin position="180"/>
        <end position="208"/>
    </location>
</feature>
<keyword evidence="6" id="KW-0804">Transcription</keyword>
<dbReference type="InterPro" id="IPR046341">
    <property type="entry name" value="SET_dom_sf"/>
</dbReference>
<accession>B4NU94</accession>
<evidence type="ECO:0000256" key="3">
    <source>
        <dbReference type="ARBA" id="ARBA00022771"/>
    </source>
</evidence>
<feature type="region of interest" description="Disordered" evidence="8">
    <location>
        <begin position="200"/>
        <end position="220"/>
    </location>
</feature>
<proteinExistence type="predicted"/>
<dbReference type="STRING" id="7240.B4NU94"/>
<dbReference type="GO" id="GO:0008270">
    <property type="term" value="F:zinc ion binding"/>
    <property type="evidence" value="ECO:0007669"/>
    <property type="project" value="UniProtKB-KW"/>
</dbReference>
<dbReference type="EMBL" id="CH983780">
    <property type="protein sequence ID" value="EDX16541.1"/>
    <property type="molecule type" value="Genomic_DNA"/>
</dbReference>
<dbReference type="PROSITE" id="PS00028">
    <property type="entry name" value="ZINC_FINGER_C2H2_1"/>
    <property type="match status" value="2"/>
</dbReference>
<organism evidence="10 11">
    <name type="scientific">Drosophila simulans</name>
    <name type="common">Fruit fly</name>
    <dbReference type="NCBI Taxonomy" id="7240"/>
    <lineage>
        <taxon>Eukaryota</taxon>
        <taxon>Metazoa</taxon>
        <taxon>Ecdysozoa</taxon>
        <taxon>Arthropoda</taxon>
        <taxon>Hexapoda</taxon>
        <taxon>Insecta</taxon>
        <taxon>Pterygota</taxon>
        <taxon>Neoptera</taxon>
        <taxon>Endopterygota</taxon>
        <taxon>Diptera</taxon>
        <taxon>Brachycera</taxon>
        <taxon>Muscomorpha</taxon>
        <taxon>Ephydroidea</taxon>
        <taxon>Drosophilidae</taxon>
        <taxon>Drosophila</taxon>
        <taxon>Sophophora</taxon>
    </lineage>
</organism>
<gene>
    <name evidence="10" type="primary">Dsim\GD24546</name>
    <name evidence="10" type="ORF">Dsim_GD24546</name>
</gene>
<evidence type="ECO:0000256" key="2">
    <source>
        <dbReference type="ARBA" id="ARBA00022737"/>
    </source>
</evidence>
<keyword evidence="5" id="KW-0805">Transcription regulation</keyword>
<dbReference type="HOGENOM" id="CLU_1250319_0_0_1"/>
<dbReference type="InterPro" id="IPR001214">
    <property type="entry name" value="SET_dom"/>
</dbReference>
<feature type="compositionally biased region" description="Basic and acidic residues" evidence="8">
    <location>
        <begin position="208"/>
        <end position="220"/>
    </location>
</feature>
<dbReference type="PROSITE" id="PS50157">
    <property type="entry name" value="ZINC_FINGER_C2H2_2"/>
    <property type="match status" value="3"/>
</dbReference>
<evidence type="ECO:0000256" key="8">
    <source>
        <dbReference type="SAM" id="MobiDB-lite"/>
    </source>
</evidence>
<dbReference type="AlphaFoldDB" id="B4NU94"/>
<dbReference type="PANTHER" id="PTHR24379:SF121">
    <property type="entry name" value="C2H2-TYPE DOMAIN-CONTAINING PROTEIN"/>
    <property type="match status" value="1"/>
</dbReference>
<evidence type="ECO:0000256" key="5">
    <source>
        <dbReference type="ARBA" id="ARBA00023015"/>
    </source>
</evidence>
<dbReference type="GO" id="GO:0008757">
    <property type="term" value="F:S-adenosylmethionine-dependent methyltransferase activity"/>
    <property type="evidence" value="ECO:0007669"/>
    <property type="project" value="UniProtKB-ARBA"/>
</dbReference>
<feature type="domain" description="C2H2-type" evidence="9">
    <location>
        <begin position="148"/>
        <end position="175"/>
    </location>
</feature>
<keyword evidence="4" id="KW-0862">Zinc</keyword>
<dbReference type="SMR" id="B4NU94"/>
<keyword evidence="3 7" id="KW-0863">Zinc-finger</keyword>
<keyword evidence="2" id="KW-0677">Repeat</keyword>
<dbReference type="PANTHER" id="PTHR24379">
    <property type="entry name" value="KRAB AND ZINC FINGER DOMAIN-CONTAINING"/>
    <property type="match status" value="1"/>
</dbReference>
<evidence type="ECO:0000256" key="6">
    <source>
        <dbReference type="ARBA" id="ARBA00023163"/>
    </source>
</evidence>
<keyword evidence="1" id="KW-0479">Metal-binding</keyword>
<dbReference type="GO" id="GO:0008276">
    <property type="term" value="F:protein methyltransferase activity"/>
    <property type="evidence" value="ECO:0007669"/>
    <property type="project" value="UniProtKB-ARBA"/>
</dbReference>
<dbReference type="Gene3D" id="3.30.160.60">
    <property type="entry name" value="Classic Zinc Finger"/>
    <property type="match status" value="2"/>
</dbReference>
<dbReference type="InterPro" id="IPR036236">
    <property type="entry name" value="Znf_C2H2_sf"/>
</dbReference>
<reference evidence="10 11" key="1">
    <citation type="journal article" date="2007" name="Nature">
        <title>Evolution of genes and genomes on the Drosophila phylogeny.</title>
        <authorList>
            <consortium name="Drosophila 12 Genomes Consortium"/>
            <person name="Clark A.G."/>
            <person name="Eisen M.B."/>
            <person name="Smith D.R."/>
            <person name="Bergman C.M."/>
            <person name="Oliver B."/>
            <person name="Markow T.A."/>
            <person name="Kaufman T.C."/>
            <person name="Kellis M."/>
            <person name="Gelbart W."/>
            <person name="Iyer V.N."/>
            <person name="Pollard D.A."/>
            <person name="Sackton T.B."/>
            <person name="Larracuente A.M."/>
            <person name="Singh N.D."/>
            <person name="Abad J.P."/>
            <person name="Abt D.N."/>
            <person name="Adryan B."/>
            <person name="Aguade M."/>
            <person name="Akashi H."/>
            <person name="Anderson W.W."/>
            <person name="Aquadro C.F."/>
            <person name="Ardell D.H."/>
            <person name="Arguello R."/>
            <person name="Artieri C.G."/>
            <person name="Barbash D.A."/>
            <person name="Barker D."/>
            <person name="Barsanti P."/>
            <person name="Batterham P."/>
            <person name="Batzoglou S."/>
            <person name="Begun D."/>
            <person name="Bhutkar A."/>
            <person name="Blanco E."/>
            <person name="Bosak S.A."/>
            <person name="Bradley R.K."/>
            <person name="Brand A.D."/>
            <person name="Brent M.R."/>
            <person name="Brooks A.N."/>
            <person name="Brown R.H."/>
            <person name="Butlin R.K."/>
            <person name="Caggese C."/>
            <person name="Calvi B.R."/>
            <person name="Bernardo de Carvalho A."/>
            <person name="Caspi A."/>
            <person name="Castrezana S."/>
            <person name="Celniker S.E."/>
            <person name="Chang J.L."/>
            <person name="Chapple C."/>
            <person name="Chatterji S."/>
            <person name="Chinwalla A."/>
            <person name="Civetta A."/>
            <person name="Clifton S.W."/>
            <person name="Comeron J.M."/>
            <person name="Costello J.C."/>
            <person name="Coyne J.A."/>
            <person name="Daub J."/>
            <person name="David R.G."/>
            <person name="Delcher A.L."/>
            <person name="Delehaunty K."/>
            <person name="Do C.B."/>
            <person name="Ebling H."/>
            <person name="Edwards K."/>
            <person name="Eickbush T."/>
            <person name="Evans J.D."/>
            <person name="Filipski A."/>
            <person name="Findeiss S."/>
            <person name="Freyhult E."/>
            <person name="Fulton L."/>
            <person name="Fulton R."/>
            <person name="Garcia A.C."/>
            <person name="Gardiner A."/>
            <person name="Garfield D.A."/>
            <person name="Garvin B.E."/>
            <person name="Gibson G."/>
            <person name="Gilbert D."/>
            <person name="Gnerre S."/>
            <person name="Godfrey J."/>
            <person name="Good R."/>
            <person name="Gotea V."/>
            <person name="Gravely B."/>
            <person name="Greenberg A.J."/>
            <person name="Griffiths-Jones S."/>
            <person name="Gross S."/>
            <person name="Guigo R."/>
            <person name="Gustafson E.A."/>
            <person name="Haerty W."/>
            <person name="Hahn M.W."/>
            <person name="Halligan D.L."/>
            <person name="Halpern A.L."/>
            <person name="Halter G.M."/>
            <person name="Han M.V."/>
            <person name="Heger A."/>
            <person name="Hillier L."/>
            <person name="Hinrichs A.S."/>
            <person name="Holmes I."/>
            <person name="Hoskins R.A."/>
            <person name="Hubisz M.J."/>
            <person name="Hultmark D."/>
            <person name="Huntley M.A."/>
            <person name="Jaffe D.B."/>
            <person name="Jagadeeshan S."/>
            <person name="Jeck W.R."/>
            <person name="Johnson J."/>
            <person name="Jones C.D."/>
            <person name="Jordan W.C."/>
            <person name="Karpen G.H."/>
            <person name="Kataoka E."/>
            <person name="Keightley P.D."/>
            <person name="Kheradpour P."/>
            <person name="Kirkness E.F."/>
            <person name="Koerich L.B."/>
            <person name="Kristiansen K."/>
            <person name="Kudrna D."/>
            <person name="Kulathinal R.J."/>
            <person name="Kumar S."/>
            <person name="Kwok R."/>
            <person name="Lander E."/>
            <person name="Langley C.H."/>
            <person name="Lapoint R."/>
            <person name="Lazzaro B.P."/>
            <person name="Lee S.J."/>
            <person name="Levesque L."/>
            <person name="Li R."/>
            <person name="Lin C.F."/>
            <person name="Lin M.F."/>
            <person name="Lindblad-Toh K."/>
            <person name="Llopart A."/>
            <person name="Long M."/>
            <person name="Low L."/>
            <person name="Lozovsky E."/>
            <person name="Lu J."/>
            <person name="Luo M."/>
            <person name="Machado C.A."/>
            <person name="Makalowski W."/>
            <person name="Marzo M."/>
            <person name="Matsuda M."/>
            <person name="Matzkin L."/>
            <person name="McAllister B."/>
            <person name="McBride C.S."/>
            <person name="McKernan B."/>
            <person name="McKernan K."/>
            <person name="Mendez-Lago M."/>
            <person name="Minx P."/>
            <person name="Mollenhauer M.U."/>
            <person name="Montooth K."/>
            <person name="Mount S.M."/>
            <person name="Mu X."/>
            <person name="Myers E."/>
            <person name="Negre B."/>
            <person name="Newfeld S."/>
            <person name="Nielsen R."/>
            <person name="Noor M.A."/>
            <person name="O'Grady P."/>
            <person name="Pachter L."/>
            <person name="Papaceit M."/>
            <person name="Parisi M.J."/>
            <person name="Parisi M."/>
            <person name="Parts L."/>
            <person name="Pedersen J.S."/>
            <person name="Pesole G."/>
            <person name="Phillippy A.M."/>
            <person name="Ponting C.P."/>
            <person name="Pop M."/>
            <person name="Porcelli D."/>
            <person name="Powell J.R."/>
            <person name="Prohaska S."/>
            <person name="Pruitt K."/>
            <person name="Puig M."/>
            <person name="Quesneville H."/>
            <person name="Ram K.R."/>
            <person name="Rand D."/>
            <person name="Rasmussen M.D."/>
            <person name="Reed L.K."/>
            <person name="Reenan R."/>
            <person name="Reily A."/>
            <person name="Remington K.A."/>
            <person name="Rieger T.T."/>
            <person name="Ritchie M.G."/>
            <person name="Robin C."/>
            <person name="Rogers Y.H."/>
            <person name="Rohde C."/>
            <person name="Rozas J."/>
            <person name="Rubenfield M.J."/>
            <person name="Ruiz A."/>
            <person name="Russo S."/>
            <person name="Salzberg S.L."/>
            <person name="Sanchez-Gracia A."/>
            <person name="Saranga D.J."/>
            <person name="Sato H."/>
            <person name="Schaeffer S.W."/>
            <person name="Schatz M.C."/>
            <person name="Schlenke T."/>
            <person name="Schwartz R."/>
            <person name="Segarra C."/>
            <person name="Singh R.S."/>
            <person name="Sirot L."/>
            <person name="Sirota M."/>
            <person name="Sisneros N.B."/>
            <person name="Smith C.D."/>
            <person name="Smith T.F."/>
            <person name="Spieth J."/>
            <person name="Stage D.E."/>
            <person name="Stark A."/>
            <person name="Stephan W."/>
            <person name="Strausberg R.L."/>
            <person name="Strempel S."/>
            <person name="Sturgill D."/>
            <person name="Sutton G."/>
            <person name="Sutton G.G."/>
            <person name="Tao W."/>
            <person name="Teichmann S."/>
            <person name="Tobari Y.N."/>
            <person name="Tomimura Y."/>
            <person name="Tsolas J.M."/>
            <person name="Valente V.L."/>
            <person name="Venter E."/>
            <person name="Venter J.C."/>
            <person name="Vicario S."/>
            <person name="Vieira F.G."/>
            <person name="Vilella A.J."/>
            <person name="Villasante A."/>
            <person name="Walenz B."/>
            <person name="Wang J."/>
            <person name="Wasserman M."/>
            <person name="Watts T."/>
            <person name="Wilson D."/>
            <person name="Wilson R.K."/>
            <person name="Wing R.A."/>
            <person name="Wolfner M.F."/>
            <person name="Wong A."/>
            <person name="Wong G.K."/>
            <person name="Wu C.I."/>
            <person name="Wu G."/>
            <person name="Yamamoto D."/>
            <person name="Yang H.P."/>
            <person name="Yang S.P."/>
            <person name="Yorke J.A."/>
            <person name="Yoshida K."/>
            <person name="Zdobnov E."/>
            <person name="Zhang P."/>
            <person name="Zhang Y."/>
            <person name="Zimin A.V."/>
            <person name="Baldwin J."/>
            <person name="Abdouelleil A."/>
            <person name="Abdulkadir J."/>
            <person name="Abebe A."/>
            <person name="Abera B."/>
            <person name="Abreu J."/>
            <person name="Acer S.C."/>
            <person name="Aftuck L."/>
            <person name="Alexander A."/>
            <person name="An P."/>
            <person name="Anderson E."/>
            <person name="Anderson S."/>
            <person name="Arachi H."/>
            <person name="Azer M."/>
            <person name="Bachantsang P."/>
            <person name="Barry A."/>
            <person name="Bayul T."/>
            <person name="Berlin A."/>
            <person name="Bessette D."/>
            <person name="Bloom T."/>
            <person name="Blye J."/>
            <person name="Boguslavskiy L."/>
            <person name="Bonnet C."/>
            <person name="Boukhgalter B."/>
            <person name="Bourzgui I."/>
            <person name="Brown A."/>
            <person name="Cahill P."/>
            <person name="Channer S."/>
            <person name="Cheshatsang Y."/>
            <person name="Chuda L."/>
            <person name="Citroen M."/>
            <person name="Collymore A."/>
            <person name="Cooke P."/>
            <person name="Costello M."/>
            <person name="D'Aco K."/>
            <person name="Daza R."/>
            <person name="De Haan G."/>
            <person name="DeGray S."/>
            <person name="DeMaso C."/>
            <person name="Dhargay N."/>
            <person name="Dooley K."/>
            <person name="Dooley E."/>
            <person name="Doricent M."/>
            <person name="Dorje P."/>
            <person name="Dorjee K."/>
            <person name="Dupes A."/>
            <person name="Elong R."/>
            <person name="Falk J."/>
            <person name="Farina A."/>
            <person name="Faro S."/>
            <person name="Ferguson D."/>
            <person name="Fisher S."/>
            <person name="Foley C.D."/>
            <person name="Franke A."/>
            <person name="Friedrich D."/>
            <person name="Gadbois L."/>
            <person name="Gearin G."/>
            <person name="Gearin C.R."/>
            <person name="Giannoukos G."/>
            <person name="Goode T."/>
            <person name="Graham J."/>
            <person name="Grandbois E."/>
            <person name="Grewal S."/>
            <person name="Gyaltsen K."/>
            <person name="Hafez N."/>
            <person name="Hagos B."/>
            <person name="Hall J."/>
            <person name="Henson C."/>
            <person name="Hollinger A."/>
            <person name="Honan T."/>
            <person name="Huard M.D."/>
            <person name="Hughes L."/>
            <person name="Hurhula B."/>
            <person name="Husby M.E."/>
            <person name="Kamat A."/>
            <person name="Kanga B."/>
            <person name="Kashin S."/>
            <person name="Khazanovich D."/>
            <person name="Kisner P."/>
            <person name="Lance K."/>
            <person name="Lara M."/>
            <person name="Lee W."/>
            <person name="Lennon N."/>
            <person name="Letendre F."/>
            <person name="LeVine R."/>
            <person name="Lipovsky A."/>
            <person name="Liu X."/>
            <person name="Liu J."/>
            <person name="Liu S."/>
            <person name="Lokyitsang T."/>
            <person name="Lokyitsang Y."/>
            <person name="Lubonja R."/>
            <person name="Lui A."/>
            <person name="MacDonald P."/>
            <person name="Magnisalis V."/>
            <person name="Maru K."/>
            <person name="Matthews C."/>
            <person name="McCusker W."/>
            <person name="McDonough S."/>
            <person name="Mehta T."/>
            <person name="Meldrim J."/>
            <person name="Meneus L."/>
            <person name="Mihai O."/>
            <person name="Mihalev A."/>
            <person name="Mihova T."/>
            <person name="Mittelman R."/>
            <person name="Mlenga V."/>
            <person name="Montmayeur A."/>
            <person name="Mulrain L."/>
            <person name="Navidi A."/>
            <person name="Naylor J."/>
            <person name="Negash T."/>
            <person name="Nguyen T."/>
            <person name="Nguyen N."/>
            <person name="Nicol R."/>
            <person name="Norbu C."/>
            <person name="Norbu N."/>
            <person name="Novod N."/>
            <person name="O'Neill B."/>
            <person name="Osman S."/>
            <person name="Markiewicz E."/>
            <person name="Oyono O.L."/>
            <person name="Patti C."/>
            <person name="Phunkhang P."/>
            <person name="Pierre F."/>
            <person name="Priest M."/>
            <person name="Raghuraman S."/>
            <person name="Rege F."/>
            <person name="Reyes R."/>
            <person name="Rise C."/>
            <person name="Rogov P."/>
            <person name="Ross K."/>
            <person name="Ryan E."/>
            <person name="Settipalli S."/>
            <person name="Shea T."/>
            <person name="Sherpa N."/>
            <person name="Shi L."/>
            <person name="Shih D."/>
            <person name="Sparrow T."/>
            <person name="Spaulding J."/>
            <person name="Stalker J."/>
            <person name="Stange-Thomann N."/>
            <person name="Stavropoulos S."/>
            <person name="Stone C."/>
            <person name="Strader C."/>
            <person name="Tesfaye S."/>
            <person name="Thomson T."/>
            <person name="Thoulutsang Y."/>
            <person name="Thoulutsang D."/>
            <person name="Topham K."/>
            <person name="Topping I."/>
            <person name="Tsamla T."/>
            <person name="Vassiliev H."/>
            <person name="Vo A."/>
            <person name="Wangchuk T."/>
            <person name="Wangdi T."/>
            <person name="Weiand M."/>
            <person name="Wilkinson J."/>
            <person name="Wilson A."/>
            <person name="Yadav S."/>
            <person name="Young G."/>
            <person name="Yu Q."/>
            <person name="Zembek L."/>
            <person name="Zhong D."/>
            <person name="Zimmer A."/>
            <person name="Zwirko Z."/>
            <person name="Jaffe D.B."/>
            <person name="Alvarez P."/>
            <person name="Brockman W."/>
            <person name="Butler J."/>
            <person name="Chin C."/>
            <person name="Gnerre S."/>
            <person name="Grabherr M."/>
            <person name="Kleber M."/>
            <person name="Mauceli E."/>
            <person name="MacCallum I."/>
        </authorList>
    </citation>
    <scope>NUCLEOTIDE SEQUENCE [LARGE SCALE GENOMIC DNA]</scope>
    <source>
        <strain evidence="11">white501</strain>
    </source>
</reference>
<evidence type="ECO:0000256" key="7">
    <source>
        <dbReference type="PROSITE-ProRule" id="PRU00042"/>
    </source>
</evidence>
<dbReference type="SUPFAM" id="SSF57667">
    <property type="entry name" value="beta-beta-alpha zinc fingers"/>
    <property type="match status" value="1"/>
</dbReference>
<dbReference type="Gene3D" id="2.170.270.10">
    <property type="entry name" value="SET domain"/>
    <property type="match status" value="1"/>
</dbReference>
<evidence type="ECO:0000313" key="10">
    <source>
        <dbReference type="EMBL" id="EDX16541.1"/>
    </source>
</evidence>
<protein>
    <submittedName>
        <fullName evidence="10">GD24546</fullName>
    </submittedName>
</protein>
<name>B4NU94_DROSI</name>
<dbReference type="CDD" id="cd10534">
    <property type="entry name" value="PR-SET_PRDM-like"/>
    <property type="match status" value="1"/>
</dbReference>
<dbReference type="OrthoDB" id="6369905at2759"/>
<sequence>MKWIFEMCEAGADKSYLLCCDNPNASNWLRFVRPAPSYEERNVNLVSIDRQAYFVSCRDLRNGMELLYWSDDCNTMWRKKHTEKTNCGGCNLKFEHPLYYRTHCSVFHDPSMSLTIRKYHCKVCGEPVLGKDNIMKHAAEKHDGKGAYQCQFCSKFFLRLNYLEMHRTYGCASNPNRSRPVCDFCGRKFCQPQKLKAHIKRMHSGKLPAERSQDPKLSRP</sequence>
<dbReference type="Pfam" id="PF21549">
    <property type="entry name" value="PRDM2_PR"/>
    <property type="match status" value="1"/>
</dbReference>
<evidence type="ECO:0000256" key="4">
    <source>
        <dbReference type="ARBA" id="ARBA00022833"/>
    </source>
</evidence>
<dbReference type="SMART" id="SM00355">
    <property type="entry name" value="ZnF_C2H2"/>
    <property type="match status" value="4"/>
</dbReference>
<dbReference type="InterPro" id="IPR013087">
    <property type="entry name" value="Znf_C2H2_type"/>
</dbReference>
<dbReference type="PhylomeDB" id="B4NU94"/>
<evidence type="ECO:0000259" key="9">
    <source>
        <dbReference type="PROSITE" id="PS50157"/>
    </source>
</evidence>
<keyword evidence="11" id="KW-1185">Reference proteome</keyword>
<evidence type="ECO:0000313" key="11">
    <source>
        <dbReference type="Proteomes" id="UP000000304"/>
    </source>
</evidence>
<dbReference type="OMA" id="EKAYACH"/>
<dbReference type="Proteomes" id="UP000000304">
    <property type="component" value="Unassembled WGS sequence"/>
</dbReference>
<dbReference type="GO" id="GO:0008170">
    <property type="term" value="F:N-methyltransferase activity"/>
    <property type="evidence" value="ECO:0007669"/>
    <property type="project" value="UniProtKB-ARBA"/>
</dbReference>
<feature type="domain" description="C2H2-type" evidence="9">
    <location>
        <begin position="119"/>
        <end position="147"/>
    </location>
</feature>